<organism evidence="1">
    <name type="scientific">Timema californicum</name>
    <name type="common">California timema</name>
    <name type="synonym">Walking stick</name>
    <dbReference type="NCBI Taxonomy" id="61474"/>
    <lineage>
        <taxon>Eukaryota</taxon>
        <taxon>Metazoa</taxon>
        <taxon>Ecdysozoa</taxon>
        <taxon>Arthropoda</taxon>
        <taxon>Hexapoda</taxon>
        <taxon>Insecta</taxon>
        <taxon>Pterygota</taxon>
        <taxon>Neoptera</taxon>
        <taxon>Polyneoptera</taxon>
        <taxon>Phasmatodea</taxon>
        <taxon>Timematodea</taxon>
        <taxon>Timematoidea</taxon>
        <taxon>Timematidae</taxon>
        <taxon>Timema</taxon>
    </lineage>
</organism>
<dbReference type="EMBL" id="OE179281">
    <property type="protein sequence ID" value="CAD7568304.1"/>
    <property type="molecule type" value="Genomic_DNA"/>
</dbReference>
<protein>
    <submittedName>
        <fullName evidence="1">(California timema) hypothetical protein</fullName>
    </submittedName>
</protein>
<accession>A0A7R9IWU8</accession>
<gene>
    <name evidence="1" type="ORF">TCMB3V08_LOCUS1073</name>
</gene>
<dbReference type="AlphaFoldDB" id="A0A7R9IWU8"/>
<name>A0A7R9IWU8_TIMCA</name>
<proteinExistence type="predicted"/>
<sequence>MAWNNSAPPCWLVICMARLNSRGSRTRPDVNDDCADDGELSGPRRHAVFLKRLAQSSQTHTPRSASCPRALLSTLPASVAWLANALVVLSSTAEDGEIEVRISVGSGRARRNAGSHILHYSSAPTTLPVQRRDSLSGVVTDVFSPYPPPSPPKDALGYY</sequence>
<reference evidence="1" key="1">
    <citation type="submission" date="2020-11" db="EMBL/GenBank/DDBJ databases">
        <authorList>
            <person name="Tran Van P."/>
        </authorList>
    </citation>
    <scope>NUCLEOTIDE SEQUENCE</scope>
</reference>
<evidence type="ECO:0000313" key="1">
    <source>
        <dbReference type="EMBL" id="CAD7568304.1"/>
    </source>
</evidence>